<feature type="transmembrane region" description="Helical" evidence="7">
    <location>
        <begin position="208"/>
        <end position="232"/>
    </location>
</feature>
<proteinExistence type="inferred from homology"/>
<evidence type="ECO:0000256" key="2">
    <source>
        <dbReference type="ARBA" id="ARBA00022448"/>
    </source>
</evidence>
<keyword evidence="10" id="KW-1185">Reference proteome</keyword>
<dbReference type="SUPFAM" id="SSF161098">
    <property type="entry name" value="MetI-like"/>
    <property type="match status" value="1"/>
</dbReference>
<evidence type="ECO:0000256" key="1">
    <source>
        <dbReference type="ARBA" id="ARBA00004651"/>
    </source>
</evidence>
<keyword evidence="6 7" id="KW-0472">Membrane</keyword>
<comment type="similarity">
    <text evidence="7">Belongs to the binding-protein-dependent transport system permease family.</text>
</comment>
<comment type="subcellular location">
    <subcellularLocation>
        <location evidence="1 7">Cell membrane</location>
        <topology evidence="1 7">Multi-pass membrane protein</topology>
    </subcellularLocation>
</comment>
<feature type="domain" description="ABC transmembrane type-1" evidence="8">
    <location>
        <begin position="74"/>
        <end position="289"/>
    </location>
</feature>
<dbReference type="AlphaFoldDB" id="A0A512NAS2"/>
<dbReference type="GO" id="GO:0055085">
    <property type="term" value="P:transmembrane transport"/>
    <property type="evidence" value="ECO:0007669"/>
    <property type="project" value="InterPro"/>
</dbReference>
<dbReference type="InterPro" id="IPR000515">
    <property type="entry name" value="MetI-like"/>
</dbReference>
<feature type="transmembrane region" description="Helical" evidence="7">
    <location>
        <begin position="114"/>
        <end position="134"/>
    </location>
</feature>
<keyword evidence="4 7" id="KW-0812">Transmembrane</keyword>
<comment type="caution">
    <text evidence="9">The sequence shown here is derived from an EMBL/GenBank/DDBJ whole genome shotgun (WGS) entry which is preliminary data.</text>
</comment>
<evidence type="ECO:0000256" key="6">
    <source>
        <dbReference type="ARBA" id="ARBA00023136"/>
    </source>
</evidence>
<gene>
    <name evidence="9" type="ORF">RSO01_32100</name>
</gene>
<feature type="transmembrane region" description="Helical" evidence="7">
    <location>
        <begin position="271"/>
        <end position="290"/>
    </location>
</feature>
<dbReference type="PROSITE" id="PS50928">
    <property type="entry name" value="ABC_TM1"/>
    <property type="match status" value="1"/>
</dbReference>
<accession>A0A512NAS2</accession>
<evidence type="ECO:0000256" key="4">
    <source>
        <dbReference type="ARBA" id="ARBA00022692"/>
    </source>
</evidence>
<keyword evidence="5 7" id="KW-1133">Transmembrane helix</keyword>
<dbReference type="EMBL" id="BKAJ01000054">
    <property type="protein sequence ID" value="GEP56044.1"/>
    <property type="molecule type" value="Genomic_DNA"/>
</dbReference>
<dbReference type="InterPro" id="IPR035906">
    <property type="entry name" value="MetI-like_sf"/>
</dbReference>
<feature type="transmembrane region" description="Helical" evidence="7">
    <location>
        <begin position="161"/>
        <end position="187"/>
    </location>
</feature>
<evidence type="ECO:0000256" key="7">
    <source>
        <dbReference type="RuleBase" id="RU363032"/>
    </source>
</evidence>
<keyword evidence="2 7" id="KW-0813">Transport</keyword>
<feature type="transmembrane region" description="Helical" evidence="7">
    <location>
        <begin position="12"/>
        <end position="33"/>
    </location>
</feature>
<dbReference type="CDD" id="cd06261">
    <property type="entry name" value="TM_PBP2"/>
    <property type="match status" value="1"/>
</dbReference>
<dbReference type="RefSeq" id="WP_147150126.1">
    <property type="nucleotide sequence ID" value="NZ_BKAJ01000054.1"/>
</dbReference>
<protein>
    <submittedName>
        <fullName evidence="9">ABC transporter permease</fullName>
    </submittedName>
</protein>
<dbReference type="InterPro" id="IPR051393">
    <property type="entry name" value="ABC_transporter_permease"/>
</dbReference>
<sequence length="300" mass="32817">MTTAWRGAWRRLAGSPWLFAGPAVAAAILFVWLPMASTLGLSFFDWSLLRQEATWRGLDHYRGTLANPDFHLALVNTGVYLAALLPLQVGIPLVLAFALVRVKAKATGRLYRTALFAPSVLSFPVAAVVWLWLFNPTVGFLNTLGGAVGLPPQRWLTDPDIAIWSVIIVAFWKSFGLNLLIFLAALANVPTDVTEAARIDGASPLRQAIDIELPLISPALFFAVVTTIIVVLDEIVGAVDVLTEGGPYRTSSNLLYFLYERGFRHFQFGEAAAVAVLIAAIVAGVTWAQFRFGERHVHYD</sequence>
<evidence type="ECO:0000256" key="3">
    <source>
        <dbReference type="ARBA" id="ARBA00022475"/>
    </source>
</evidence>
<feature type="transmembrane region" description="Helical" evidence="7">
    <location>
        <begin position="79"/>
        <end position="102"/>
    </location>
</feature>
<reference evidence="9 10" key="1">
    <citation type="submission" date="2019-07" db="EMBL/GenBank/DDBJ databases">
        <title>Whole genome shotgun sequence of Reyranella soli NBRC 108950.</title>
        <authorList>
            <person name="Hosoyama A."/>
            <person name="Uohara A."/>
            <person name="Ohji S."/>
            <person name="Ichikawa N."/>
        </authorList>
    </citation>
    <scope>NUCLEOTIDE SEQUENCE [LARGE SCALE GENOMIC DNA]</scope>
    <source>
        <strain evidence="9 10">NBRC 108950</strain>
    </source>
</reference>
<evidence type="ECO:0000313" key="9">
    <source>
        <dbReference type="EMBL" id="GEP56044.1"/>
    </source>
</evidence>
<organism evidence="9 10">
    <name type="scientific">Reyranella soli</name>
    <dbReference type="NCBI Taxonomy" id="1230389"/>
    <lineage>
        <taxon>Bacteria</taxon>
        <taxon>Pseudomonadati</taxon>
        <taxon>Pseudomonadota</taxon>
        <taxon>Alphaproteobacteria</taxon>
        <taxon>Hyphomicrobiales</taxon>
        <taxon>Reyranellaceae</taxon>
        <taxon>Reyranella</taxon>
    </lineage>
</organism>
<dbReference type="Pfam" id="PF00528">
    <property type="entry name" value="BPD_transp_1"/>
    <property type="match status" value="1"/>
</dbReference>
<dbReference type="Gene3D" id="1.10.3720.10">
    <property type="entry name" value="MetI-like"/>
    <property type="match status" value="1"/>
</dbReference>
<dbReference type="PANTHER" id="PTHR30193">
    <property type="entry name" value="ABC TRANSPORTER PERMEASE PROTEIN"/>
    <property type="match status" value="1"/>
</dbReference>
<evidence type="ECO:0000313" key="10">
    <source>
        <dbReference type="Proteomes" id="UP000321058"/>
    </source>
</evidence>
<keyword evidence="3" id="KW-1003">Cell membrane</keyword>
<dbReference type="OrthoDB" id="9785347at2"/>
<evidence type="ECO:0000256" key="5">
    <source>
        <dbReference type="ARBA" id="ARBA00022989"/>
    </source>
</evidence>
<name>A0A512NAS2_9HYPH</name>
<dbReference type="Proteomes" id="UP000321058">
    <property type="component" value="Unassembled WGS sequence"/>
</dbReference>
<evidence type="ECO:0000259" key="8">
    <source>
        <dbReference type="PROSITE" id="PS50928"/>
    </source>
</evidence>
<dbReference type="GO" id="GO:0005886">
    <property type="term" value="C:plasma membrane"/>
    <property type="evidence" value="ECO:0007669"/>
    <property type="project" value="UniProtKB-SubCell"/>
</dbReference>
<dbReference type="PANTHER" id="PTHR30193:SF37">
    <property type="entry name" value="INNER MEMBRANE ABC TRANSPORTER PERMEASE PROTEIN YCJO"/>
    <property type="match status" value="1"/>
</dbReference>